<dbReference type="EnsemblPlants" id="TuG1812G0100001049.01.T02">
    <property type="protein sequence ID" value="TuG1812G0100001049.01.T02"/>
    <property type="gene ID" value="TuG1812G0100001049.01"/>
</dbReference>
<dbReference type="Gramene" id="TuG1812G0100001049.01.T02">
    <property type="protein sequence ID" value="TuG1812G0100001049.01.T02"/>
    <property type="gene ID" value="TuG1812G0100001049.01"/>
</dbReference>
<organism evidence="1 2">
    <name type="scientific">Triticum urartu</name>
    <name type="common">Red wild einkorn</name>
    <name type="synonym">Crithodium urartu</name>
    <dbReference type="NCBI Taxonomy" id="4572"/>
    <lineage>
        <taxon>Eukaryota</taxon>
        <taxon>Viridiplantae</taxon>
        <taxon>Streptophyta</taxon>
        <taxon>Embryophyta</taxon>
        <taxon>Tracheophyta</taxon>
        <taxon>Spermatophyta</taxon>
        <taxon>Magnoliopsida</taxon>
        <taxon>Liliopsida</taxon>
        <taxon>Poales</taxon>
        <taxon>Poaceae</taxon>
        <taxon>BOP clade</taxon>
        <taxon>Pooideae</taxon>
        <taxon>Triticodae</taxon>
        <taxon>Triticeae</taxon>
        <taxon>Triticinae</taxon>
        <taxon>Triticum</taxon>
    </lineage>
</organism>
<dbReference type="Gramene" id="TuG1812G0400001184.01.T09">
    <property type="protein sequence ID" value="TuG1812G0400001184.01.T09"/>
    <property type="gene ID" value="TuG1812G0400001184.01"/>
</dbReference>
<dbReference type="AlphaFoldDB" id="A0A8R7JWG6"/>
<keyword evidence="2" id="KW-1185">Reference proteome</keyword>
<evidence type="ECO:0000313" key="2">
    <source>
        <dbReference type="Proteomes" id="UP000015106"/>
    </source>
</evidence>
<accession>A0A8R7JWG6</accession>
<reference evidence="1" key="3">
    <citation type="submission" date="2022-06" db="UniProtKB">
        <authorList>
            <consortium name="EnsemblPlants"/>
        </authorList>
    </citation>
    <scope>IDENTIFICATION</scope>
</reference>
<dbReference type="Proteomes" id="UP000015106">
    <property type="component" value="Chromosome 4"/>
</dbReference>
<sequence>MMLKWMRAAGAAEASCEPWVLHQFVRAFPWSHARLRYNLPLVSPPCYGSNMRINCWGSSRAREAVSSGSWKSTGVGSAAARYAFLPSRPLDPLPLFVSEFCTQIVR</sequence>
<name>A0A8R7JWG6_TRIUA</name>
<evidence type="ECO:0000313" key="1">
    <source>
        <dbReference type="EnsemblPlants" id="TuG1812G0100001049.01.T02"/>
    </source>
</evidence>
<reference evidence="2" key="1">
    <citation type="journal article" date="2013" name="Nature">
        <title>Draft genome of the wheat A-genome progenitor Triticum urartu.</title>
        <authorList>
            <person name="Ling H.Q."/>
            <person name="Zhao S."/>
            <person name="Liu D."/>
            <person name="Wang J."/>
            <person name="Sun H."/>
            <person name="Zhang C."/>
            <person name="Fan H."/>
            <person name="Li D."/>
            <person name="Dong L."/>
            <person name="Tao Y."/>
            <person name="Gao C."/>
            <person name="Wu H."/>
            <person name="Li Y."/>
            <person name="Cui Y."/>
            <person name="Guo X."/>
            <person name="Zheng S."/>
            <person name="Wang B."/>
            <person name="Yu K."/>
            <person name="Liang Q."/>
            <person name="Yang W."/>
            <person name="Lou X."/>
            <person name="Chen J."/>
            <person name="Feng M."/>
            <person name="Jian J."/>
            <person name="Zhang X."/>
            <person name="Luo G."/>
            <person name="Jiang Y."/>
            <person name="Liu J."/>
            <person name="Wang Z."/>
            <person name="Sha Y."/>
            <person name="Zhang B."/>
            <person name="Wu H."/>
            <person name="Tang D."/>
            <person name="Shen Q."/>
            <person name="Xue P."/>
            <person name="Zou S."/>
            <person name="Wang X."/>
            <person name="Liu X."/>
            <person name="Wang F."/>
            <person name="Yang Y."/>
            <person name="An X."/>
            <person name="Dong Z."/>
            <person name="Zhang K."/>
            <person name="Zhang X."/>
            <person name="Luo M.C."/>
            <person name="Dvorak J."/>
            <person name="Tong Y."/>
            <person name="Wang J."/>
            <person name="Yang H."/>
            <person name="Li Z."/>
            <person name="Wang D."/>
            <person name="Zhang A."/>
            <person name="Wang J."/>
        </authorList>
    </citation>
    <scope>NUCLEOTIDE SEQUENCE</scope>
    <source>
        <strain evidence="2">cv. G1812</strain>
    </source>
</reference>
<dbReference type="Proteomes" id="UP000015106">
    <property type="component" value="Chromosome 1"/>
</dbReference>
<proteinExistence type="predicted"/>
<protein>
    <submittedName>
        <fullName evidence="1">Uncharacterized protein</fullName>
    </submittedName>
</protein>
<dbReference type="EnsemblPlants" id="TuG1812G0400001184.01.T09">
    <property type="protein sequence ID" value="TuG1812G0400001184.01.T09"/>
    <property type="gene ID" value="TuG1812G0400001184.01"/>
</dbReference>
<reference evidence="1" key="2">
    <citation type="submission" date="2018-03" db="EMBL/GenBank/DDBJ databases">
        <title>The Triticum urartu genome reveals the dynamic nature of wheat genome evolution.</title>
        <authorList>
            <person name="Ling H."/>
            <person name="Ma B."/>
            <person name="Shi X."/>
            <person name="Liu H."/>
            <person name="Dong L."/>
            <person name="Sun H."/>
            <person name="Cao Y."/>
            <person name="Gao Q."/>
            <person name="Zheng S."/>
            <person name="Li Y."/>
            <person name="Yu Y."/>
            <person name="Du H."/>
            <person name="Qi M."/>
            <person name="Li Y."/>
            <person name="Yu H."/>
            <person name="Cui Y."/>
            <person name="Wang N."/>
            <person name="Chen C."/>
            <person name="Wu H."/>
            <person name="Zhao Y."/>
            <person name="Zhang J."/>
            <person name="Li Y."/>
            <person name="Zhou W."/>
            <person name="Zhang B."/>
            <person name="Hu W."/>
            <person name="Eijk M."/>
            <person name="Tang J."/>
            <person name="Witsenboer H."/>
            <person name="Zhao S."/>
            <person name="Li Z."/>
            <person name="Zhang A."/>
            <person name="Wang D."/>
            <person name="Liang C."/>
        </authorList>
    </citation>
    <scope>NUCLEOTIDE SEQUENCE [LARGE SCALE GENOMIC DNA]</scope>
    <source>
        <strain evidence="1">cv. G1812</strain>
    </source>
</reference>